<dbReference type="Proteomes" id="UP000663881">
    <property type="component" value="Unassembled WGS sequence"/>
</dbReference>
<reference evidence="1" key="1">
    <citation type="submission" date="2021-02" db="EMBL/GenBank/DDBJ databases">
        <authorList>
            <person name="Nowell W R."/>
        </authorList>
    </citation>
    <scope>NUCLEOTIDE SEQUENCE</scope>
</reference>
<comment type="caution">
    <text evidence="1">The sequence shown here is derived from an EMBL/GenBank/DDBJ whole genome shotgun (WGS) entry which is preliminary data.</text>
</comment>
<dbReference type="InterPro" id="IPR000560">
    <property type="entry name" value="His_Pase_clade-2"/>
</dbReference>
<dbReference type="AlphaFoldDB" id="A0A820LVS0"/>
<dbReference type="Gene3D" id="3.40.50.1240">
    <property type="entry name" value="Phosphoglycerate mutase-like"/>
    <property type="match status" value="1"/>
</dbReference>
<evidence type="ECO:0000313" key="2">
    <source>
        <dbReference type="Proteomes" id="UP000663881"/>
    </source>
</evidence>
<proteinExistence type="predicted"/>
<sequence>SISNRFVDTKIRDDLQLIGAQVFFRHGARTPLKLLPGLEEVSYSKEHVQGYPLTKWDIKLITKLGNDIVSKDKISSQNDMIGDKIRQLKSASGDKIVTGQLTAVGEKQLYELGKIIRSELIKEDDKGLIPPIYDPNFV</sequence>
<dbReference type="Pfam" id="PF00328">
    <property type="entry name" value="His_Phos_2"/>
    <property type="match status" value="1"/>
</dbReference>
<dbReference type="SUPFAM" id="SSF53254">
    <property type="entry name" value="Phosphoglycerate mutase-like"/>
    <property type="match status" value="1"/>
</dbReference>
<feature type="non-terminal residue" evidence="1">
    <location>
        <position position="1"/>
    </location>
</feature>
<gene>
    <name evidence="1" type="ORF">OKA104_LOCUS49427</name>
</gene>
<evidence type="ECO:0000313" key="1">
    <source>
        <dbReference type="EMBL" id="CAF4363016.1"/>
    </source>
</evidence>
<dbReference type="EMBL" id="CAJOAY010023065">
    <property type="protein sequence ID" value="CAF4363016.1"/>
    <property type="molecule type" value="Genomic_DNA"/>
</dbReference>
<name>A0A820LVS0_9BILA</name>
<protein>
    <submittedName>
        <fullName evidence="1">Uncharacterized protein</fullName>
    </submittedName>
</protein>
<dbReference type="InterPro" id="IPR029033">
    <property type="entry name" value="His_PPase_superfam"/>
</dbReference>
<accession>A0A820LVS0</accession>
<organism evidence="1 2">
    <name type="scientific">Adineta steineri</name>
    <dbReference type="NCBI Taxonomy" id="433720"/>
    <lineage>
        <taxon>Eukaryota</taxon>
        <taxon>Metazoa</taxon>
        <taxon>Spiralia</taxon>
        <taxon>Gnathifera</taxon>
        <taxon>Rotifera</taxon>
        <taxon>Eurotatoria</taxon>
        <taxon>Bdelloidea</taxon>
        <taxon>Adinetida</taxon>
        <taxon>Adinetidae</taxon>
        <taxon>Adineta</taxon>
    </lineage>
</organism>